<proteinExistence type="inferred from homology"/>
<evidence type="ECO:0000313" key="8">
    <source>
        <dbReference type="Proteomes" id="UP001295740"/>
    </source>
</evidence>
<dbReference type="InterPro" id="IPR050418">
    <property type="entry name" value="D-iso_2-hydroxyacid_DH_PdxB"/>
</dbReference>
<dbReference type="SUPFAM" id="SSF51735">
    <property type="entry name" value="NAD(P)-binding Rossmann-fold domains"/>
    <property type="match status" value="1"/>
</dbReference>
<dbReference type="Proteomes" id="UP001295740">
    <property type="component" value="Unassembled WGS sequence"/>
</dbReference>
<evidence type="ECO:0000313" key="7">
    <source>
        <dbReference type="EMBL" id="CAJ2513161.1"/>
    </source>
</evidence>
<dbReference type="GO" id="GO:0016616">
    <property type="term" value="F:oxidoreductase activity, acting on the CH-OH group of donors, NAD or NADP as acceptor"/>
    <property type="evidence" value="ECO:0007669"/>
    <property type="project" value="InterPro"/>
</dbReference>
<dbReference type="GO" id="GO:0051287">
    <property type="term" value="F:NAD binding"/>
    <property type="evidence" value="ECO:0007669"/>
    <property type="project" value="InterPro"/>
</dbReference>
<dbReference type="SUPFAM" id="SSF52283">
    <property type="entry name" value="Formate/glycerate dehydrogenase catalytic domain-like"/>
    <property type="match status" value="1"/>
</dbReference>
<accession>A0AAI8YQB1</accession>
<sequence length="342" mass="36150">MSQPDTHHTIVALETFFCPLPDLQLPAPHTCEVREYTRTKPDINEIAERIRDANIVIMTTLPLGAKVLSADVSPHLKVIAVVASGTDSVDLAACRARGIVVANTPHCNATAVAEHAIASYFAARRSIALTHTLTRSGEWPRRGTLLRTLNGPDGNPPRTCRDEVLGIVGYGAVGRKIESTAQALGMKTLIAARKGVAPSYSEGGGGGGRTPFETILAEASVIVLCLPRSPETLNLISDAELAGMRSCAVLVNVSRGGIVDEAALVKALRRGTIAGAAADVYLEEPAGPESSPLLVPDTADLNLVTTPHVAWCAADTNDNYNRALMENLAGWLTTGRPKYPVV</sequence>
<evidence type="ECO:0000256" key="4">
    <source>
        <dbReference type="RuleBase" id="RU003719"/>
    </source>
</evidence>
<name>A0AAI8YQB1_9PEZI</name>
<keyword evidence="3" id="KW-0520">NAD</keyword>
<evidence type="ECO:0000256" key="3">
    <source>
        <dbReference type="ARBA" id="ARBA00023027"/>
    </source>
</evidence>
<gene>
    <name evidence="7" type="ORF">KHLLAP_LOCUS13629</name>
</gene>
<dbReference type="PANTHER" id="PTHR43761">
    <property type="entry name" value="D-ISOMER SPECIFIC 2-HYDROXYACID DEHYDROGENASE FAMILY PROTEIN (AFU_ORTHOLOGUE AFUA_1G13630)"/>
    <property type="match status" value="1"/>
</dbReference>
<dbReference type="EMBL" id="CAUWAG010000020">
    <property type="protein sequence ID" value="CAJ2513161.1"/>
    <property type="molecule type" value="Genomic_DNA"/>
</dbReference>
<evidence type="ECO:0000259" key="5">
    <source>
        <dbReference type="Pfam" id="PF00389"/>
    </source>
</evidence>
<dbReference type="InterPro" id="IPR036291">
    <property type="entry name" value="NAD(P)-bd_dom_sf"/>
</dbReference>
<reference evidence="7" key="1">
    <citation type="submission" date="2023-10" db="EMBL/GenBank/DDBJ databases">
        <authorList>
            <person name="Hackl T."/>
        </authorList>
    </citation>
    <scope>NUCLEOTIDE SEQUENCE</scope>
</reference>
<dbReference type="Gene3D" id="3.40.50.720">
    <property type="entry name" value="NAD(P)-binding Rossmann-like Domain"/>
    <property type="match status" value="2"/>
</dbReference>
<dbReference type="InterPro" id="IPR006139">
    <property type="entry name" value="D-isomer_2_OHA_DH_cat_dom"/>
</dbReference>
<protein>
    <submittedName>
        <fullName evidence="7">Uu.00g012800.m01.CDS01</fullName>
    </submittedName>
</protein>
<dbReference type="CDD" id="cd05198">
    <property type="entry name" value="formate_dh_like"/>
    <property type="match status" value="1"/>
</dbReference>
<feature type="domain" description="D-isomer specific 2-hydroxyacid dehydrogenase catalytic" evidence="5">
    <location>
        <begin position="34"/>
        <end position="341"/>
    </location>
</feature>
<dbReference type="Pfam" id="PF02826">
    <property type="entry name" value="2-Hacid_dh_C"/>
    <property type="match status" value="1"/>
</dbReference>
<keyword evidence="8" id="KW-1185">Reference proteome</keyword>
<dbReference type="Pfam" id="PF00389">
    <property type="entry name" value="2-Hacid_dh"/>
    <property type="match status" value="1"/>
</dbReference>
<organism evidence="7 8">
    <name type="scientific">Anthostomella pinea</name>
    <dbReference type="NCBI Taxonomy" id="933095"/>
    <lineage>
        <taxon>Eukaryota</taxon>
        <taxon>Fungi</taxon>
        <taxon>Dikarya</taxon>
        <taxon>Ascomycota</taxon>
        <taxon>Pezizomycotina</taxon>
        <taxon>Sordariomycetes</taxon>
        <taxon>Xylariomycetidae</taxon>
        <taxon>Xylariales</taxon>
        <taxon>Xylariaceae</taxon>
        <taxon>Anthostomella</taxon>
    </lineage>
</organism>
<comment type="similarity">
    <text evidence="1 4">Belongs to the D-isomer specific 2-hydroxyacid dehydrogenase family.</text>
</comment>
<dbReference type="InterPro" id="IPR006140">
    <property type="entry name" value="D-isomer_DH_NAD-bd"/>
</dbReference>
<evidence type="ECO:0000259" key="6">
    <source>
        <dbReference type="Pfam" id="PF02826"/>
    </source>
</evidence>
<evidence type="ECO:0000256" key="2">
    <source>
        <dbReference type="ARBA" id="ARBA00023002"/>
    </source>
</evidence>
<keyword evidence="2 4" id="KW-0560">Oxidoreductase</keyword>
<evidence type="ECO:0000256" key="1">
    <source>
        <dbReference type="ARBA" id="ARBA00005854"/>
    </source>
</evidence>
<comment type="caution">
    <text evidence="7">The sequence shown here is derived from an EMBL/GenBank/DDBJ whole genome shotgun (WGS) entry which is preliminary data.</text>
</comment>
<dbReference type="PANTHER" id="PTHR43761:SF1">
    <property type="entry name" value="D-ISOMER SPECIFIC 2-HYDROXYACID DEHYDROGENASE CATALYTIC DOMAIN-CONTAINING PROTEIN-RELATED"/>
    <property type="match status" value="1"/>
</dbReference>
<dbReference type="AlphaFoldDB" id="A0AAI8YQB1"/>
<feature type="domain" description="D-isomer specific 2-hydroxyacid dehydrogenase NAD-binding" evidence="6">
    <location>
        <begin position="119"/>
        <end position="310"/>
    </location>
</feature>